<dbReference type="PANTHER" id="PTHR30185">
    <property type="entry name" value="CRYPTIC BETA-GLUCOSIDE BGL OPERON ANTITERMINATOR"/>
    <property type="match status" value="1"/>
</dbReference>
<sequence length="487" mass="57002">MKEMLSSRSKRQLELMEILADNEWVTFITASESLNVPVKTLKSDIVELEALLAPATIESSKKYGIRLATNFGFCKTSIYQKFLKNSVEFQLIEKIFLHNFSTIIDLADDLYTSVSTIKRIVQRVNQHLQIEGFTINLKKMQLVGDPHSICNFMQHYFYEKYGVAESLLTNAQLPILDKVGLQIINQATPNVKSHSIDFSLLNRLRFYTYTVIHLLKYNSENQLYDIPEKTFPIIDDTYACDEFYSQFHLPLSPDNLNTMYFLFFSDQYVDSLDTAHKMIEVDRQAYLKYEKIKTLLQELEKKMDCTCKDFDDIFMRLYNLDCQINGRTYILHDKNKEFLAGIKNLYGHFPMELIHSLQAIFYSSPYKDYMVYEAISILFTHWPNLLDHLEYSIPTMKACLLFNSGMDYMNVLSERITYYSRGRFSCTPLYVTSLEELEKEASEYDCIITNIPEIYINNIPIIVIPLIPDAKSFNKLMLVYEDHFDKN</sequence>
<proteinExistence type="predicted"/>
<keyword evidence="2" id="KW-0804">Transcription</keyword>
<evidence type="ECO:0000313" key="5">
    <source>
        <dbReference type="EMBL" id="OEG15218.1"/>
    </source>
</evidence>
<dbReference type="InterPro" id="IPR013199">
    <property type="entry name" value="HTH_Mga_DNA-bd_dom"/>
</dbReference>
<dbReference type="Pfam" id="PF08280">
    <property type="entry name" value="HTH_Mga"/>
    <property type="match status" value="1"/>
</dbReference>
<evidence type="ECO:0000256" key="1">
    <source>
        <dbReference type="ARBA" id="ARBA00023015"/>
    </source>
</evidence>
<dbReference type="InterPro" id="IPR007737">
    <property type="entry name" value="Mga_HTH"/>
</dbReference>
<evidence type="ECO:0008006" key="7">
    <source>
        <dbReference type="Google" id="ProtNLM"/>
    </source>
</evidence>
<evidence type="ECO:0000259" key="3">
    <source>
        <dbReference type="Pfam" id="PF05043"/>
    </source>
</evidence>
<comment type="caution">
    <text evidence="5">The sequence shown here is derived from an EMBL/GenBank/DDBJ whole genome shotgun (WGS) entry which is preliminary data.</text>
</comment>
<dbReference type="InterPro" id="IPR050661">
    <property type="entry name" value="BglG_antiterminators"/>
</dbReference>
<evidence type="ECO:0000313" key="6">
    <source>
        <dbReference type="Proteomes" id="UP000094764"/>
    </source>
</evidence>
<dbReference type="Pfam" id="PF05043">
    <property type="entry name" value="Mga"/>
    <property type="match status" value="1"/>
</dbReference>
<reference evidence="6" key="1">
    <citation type="submission" date="2016-09" db="EMBL/GenBank/DDBJ databases">
        <authorList>
            <person name="Gulvik C.A."/>
        </authorList>
    </citation>
    <scope>NUCLEOTIDE SEQUENCE [LARGE SCALE GENOMIC DNA]</scope>
    <source>
        <strain evidence="6">LMG 26306</strain>
    </source>
</reference>
<accession>A0A1E5GR63</accession>
<dbReference type="AlphaFoldDB" id="A0A1E5GR63"/>
<evidence type="ECO:0000256" key="2">
    <source>
        <dbReference type="ARBA" id="ARBA00023163"/>
    </source>
</evidence>
<evidence type="ECO:0000259" key="4">
    <source>
        <dbReference type="Pfam" id="PF08280"/>
    </source>
</evidence>
<dbReference type="InterPro" id="IPR036388">
    <property type="entry name" value="WH-like_DNA-bd_sf"/>
</dbReference>
<protein>
    <recommendedName>
        <fullName evidence="7">Mga helix-turn-helix domain-containing protein</fullName>
    </recommendedName>
</protein>
<feature type="domain" description="M protein trans-acting positive regulator (MGA) HTH" evidence="4">
    <location>
        <begin position="7"/>
        <end position="52"/>
    </location>
</feature>
<dbReference type="Proteomes" id="UP000094764">
    <property type="component" value="Unassembled WGS sequence"/>
</dbReference>
<feature type="domain" description="Mga helix-turn-helix" evidence="3">
    <location>
        <begin position="77"/>
        <end position="157"/>
    </location>
</feature>
<name>A0A1E5GR63_9ENTE</name>
<dbReference type="Gene3D" id="1.10.10.10">
    <property type="entry name" value="Winged helix-like DNA-binding domain superfamily/Winged helix DNA-binding domain"/>
    <property type="match status" value="2"/>
</dbReference>
<dbReference type="OrthoDB" id="2367526at2"/>
<dbReference type="RefSeq" id="WP_069635707.1">
    <property type="nucleotide sequence ID" value="NZ_JXKZ01000005.1"/>
</dbReference>
<organism evidence="5 6">
    <name type="scientific">Enterococcus quebecensis</name>
    <dbReference type="NCBI Taxonomy" id="903983"/>
    <lineage>
        <taxon>Bacteria</taxon>
        <taxon>Bacillati</taxon>
        <taxon>Bacillota</taxon>
        <taxon>Bacilli</taxon>
        <taxon>Lactobacillales</taxon>
        <taxon>Enterococcaceae</taxon>
        <taxon>Enterococcus</taxon>
    </lineage>
</organism>
<keyword evidence="6" id="KW-1185">Reference proteome</keyword>
<dbReference type="PATRIC" id="fig|903983.4.peg.2283"/>
<dbReference type="EMBL" id="MIKB01000016">
    <property type="protein sequence ID" value="OEG15218.1"/>
    <property type="molecule type" value="Genomic_DNA"/>
</dbReference>
<dbReference type="STRING" id="903983.BCR23_10305"/>
<dbReference type="PANTHER" id="PTHR30185:SF18">
    <property type="entry name" value="TRANSCRIPTIONAL REGULATOR MTLR"/>
    <property type="match status" value="1"/>
</dbReference>
<gene>
    <name evidence="5" type="ORF">BCR23_10305</name>
</gene>
<keyword evidence="1" id="KW-0805">Transcription regulation</keyword>